<dbReference type="EMBL" id="CP031778">
    <property type="protein sequence ID" value="QDZ77523.1"/>
    <property type="molecule type" value="Genomic_DNA"/>
</dbReference>
<reference evidence="1 2" key="1">
    <citation type="journal article" date="2019" name="Ecotoxicol. Environ. Saf.">
        <title>Microbial characterization of heavy metal resistant bacterial strains isolated from an electroplating wastewater treatment plant.</title>
        <authorList>
            <person name="Cai X."/>
            <person name="Zheng X."/>
            <person name="Zhang D."/>
            <person name="Iqbal W."/>
            <person name="Liu C."/>
            <person name="Yang B."/>
            <person name="Zhao X."/>
            <person name="Lu X."/>
            <person name="Mao Y."/>
        </authorList>
    </citation>
    <scope>NUCLEOTIDE SEQUENCE [LARGE SCALE GENOMIC DNA]</scope>
    <source>
        <strain evidence="1 2">Co1-1</strain>
    </source>
</reference>
<gene>
    <name evidence="1" type="ORF">D0437_33405</name>
</gene>
<dbReference type="AlphaFoldDB" id="A0A9X7M2K4"/>
<organism evidence="1 2">
    <name type="scientific">Bacillus cereus</name>
    <dbReference type="NCBI Taxonomy" id="1396"/>
    <lineage>
        <taxon>Bacteria</taxon>
        <taxon>Bacillati</taxon>
        <taxon>Bacillota</taxon>
        <taxon>Bacilli</taxon>
        <taxon>Bacillales</taxon>
        <taxon>Bacillaceae</taxon>
        <taxon>Bacillus</taxon>
        <taxon>Bacillus cereus group</taxon>
    </lineage>
</organism>
<protein>
    <submittedName>
        <fullName evidence="1">Uncharacterized protein</fullName>
    </submittedName>
</protein>
<sequence length="60" mass="7497">MIYGKMISWRTHKEFIIFELNHENNYIELIIYKHWIFNIEQINGGKYILFDNFKKEVFII</sequence>
<accession>A0A9X7M2K4</accession>
<evidence type="ECO:0000313" key="2">
    <source>
        <dbReference type="Proteomes" id="UP000321735"/>
    </source>
</evidence>
<dbReference type="Proteomes" id="UP000321735">
    <property type="component" value="Chromosome"/>
</dbReference>
<proteinExistence type="predicted"/>
<evidence type="ECO:0000313" key="1">
    <source>
        <dbReference type="EMBL" id="QDZ77523.1"/>
    </source>
</evidence>
<name>A0A9X7M2K4_BACCE</name>